<sequence>MRIWTLASCSSLVALTACSGNQSTDNGWSFTPPDLETASFDDPLVDTATSADPPDISPSVTAPESNPATPRSGSAIADQPLPGRTPPAQSPGRRSRAVMLAPLAAAAGSPSASSVPSSATPSAATPGPTPTPEPATTTPRPQSQPTGATIASPESGPTAPLTSRSATSATAPAQTPTAASPPAAPSTAPLTASSSPASEATTPETNPETNSPLTATAPEAPIRPSRSHPWRDGDVPSRDPLAASAAEPAPEIEQPLAEAPHETAPLRRERPTLAMTAMAVDLNQAHQAAAHPVPTAAMVEAGTFDSAMQLQAARRLSRPAPSMACVETLAKADTSYSEDIEATRADTCSGGTRVLAQSMPEAATAGTPMPGKVLSPTRNSPATGVKQLGNTP</sequence>
<feature type="compositionally biased region" description="Low complexity" evidence="1">
    <location>
        <begin position="157"/>
        <end position="212"/>
    </location>
</feature>
<evidence type="ECO:0000256" key="2">
    <source>
        <dbReference type="SAM" id="SignalP"/>
    </source>
</evidence>
<evidence type="ECO:0000313" key="3">
    <source>
        <dbReference type="EMBL" id="ASC71056.1"/>
    </source>
</evidence>
<dbReference type="PROSITE" id="PS51257">
    <property type="entry name" value="PROKAR_LIPOPROTEIN"/>
    <property type="match status" value="1"/>
</dbReference>
<feature type="compositionally biased region" description="Polar residues" evidence="1">
    <location>
        <begin position="376"/>
        <end position="392"/>
    </location>
</feature>
<feature type="compositionally biased region" description="Polar residues" evidence="1">
    <location>
        <begin position="140"/>
        <end position="149"/>
    </location>
</feature>
<proteinExistence type="predicted"/>
<feature type="compositionally biased region" description="Polar residues" evidence="1">
    <location>
        <begin position="58"/>
        <end position="72"/>
    </location>
</feature>
<organism evidence="3 4">
    <name type="scientific">Halomicronema hongdechloris C2206</name>
    <dbReference type="NCBI Taxonomy" id="1641165"/>
    <lineage>
        <taxon>Bacteria</taxon>
        <taxon>Bacillati</taxon>
        <taxon>Cyanobacteriota</taxon>
        <taxon>Cyanophyceae</taxon>
        <taxon>Nodosilineales</taxon>
        <taxon>Nodosilineaceae</taxon>
        <taxon>Halomicronema</taxon>
    </lineage>
</organism>
<protein>
    <submittedName>
        <fullName evidence="3">Uncharacterized protein</fullName>
    </submittedName>
</protein>
<dbReference type="Proteomes" id="UP000191901">
    <property type="component" value="Chromosome"/>
</dbReference>
<feature type="compositionally biased region" description="Low complexity" evidence="1">
    <location>
        <begin position="101"/>
        <end position="126"/>
    </location>
</feature>
<reference evidence="3 4" key="1">
    <citation type="journal article" date="2016" name="Biochim. Biophys. Acta">
        <title>Characterization of red-shifted phycobilisomes isolated from the chlorophyll f-containing cyanobacterium Halomicronema hongdechloris.</title>
        <authorList>
            <person name="Li Y."/>
            <person name="Lin Y."/>
            <person name="Garvey C.J."/>
            <person name="Birch D."/>
            <person name="Corkery R.W."/>
            <person name="Loughlin P.C."/>
            <person name="Scheer H."/>
            <person name="Willows R.D."/>
            <person name="Chen M."/>
        </authorList>
    </citation>
    <scope>NUCLEOTIDE SEQUENCE [LARGE SCALE GENOMIC DNA]</scope>
    <source>
        <strain evidence="3 4">C2206</strain>
    </source>
</reference>
<feature type="chain" id="PRO_5012351123" evidence="2">
    <location>
        <begin position="20"/>
        <end position="392"/>
    </location>
</feature>
<evidence type="ECO:0000256" key="1">
    <source>
        <dbReference type="SAM" id="MobiDB-lite"/>
    </source>
</evidence>
<dbReference type="AlphaFoldDB" id="A0A1Z3HLA7"/>
<keyword evidence="2" id="KW-0732">Signal</keyword>
<feature type="compositionally biased region" description="Low complexity" evidence="1">
    <location>
        <begin position="240"/>
        <end position="258"/>
    </location>
</feature>
<feature type="signal peptide" evidence="2">
    <location>
        <begin position="1"/>
        <end position="19"/>
    </location>
</feature>
<feature type="region of interest" description="Disordered" evidence="1">
    <location>
        <begin position="21"/>
        <end position="266"/>
    </location>
</feature>
<keyword evidence="4" id="KW-1185">Reference proteome</keyword>
<dbReference type="PRINTS" id="PR01217">
    <property type="entry name" value="PRICHEXTENSN"/>
</dbReference>
<dbReference type="EMBL" id="CP021983">
    <property type="protein sequence ID" value="ASC71056.1"/>
    <property type="molecule type" value="Genomic_DNA"/>
</dbReference>
<evidence type="ECO:0000313" key="4">
    <source>
        <dbReference type="Proteomes" id="UP000191901"/>
    </source>
</evidence>
<feature type="region of interest" description="Disordered" evidence="1">
    <location>
        <begin position="360"/>
        <end position="392"/>
    </location>
</feature>
<dbReference type="KEGG" id="hhg:XM38_020060"/>
<gene>
    <name evidence="3" type="ORF">XM38_020060</name>
</gene>
<name>A0A1Z3HLA7_9CYAN</name>
<accession>A0A1Z3HLA7</accession>